<dbReference type="AlphaFoldDB" id="A0A364KKH2"/>
<dbReference type="GeneID" id="63789270"/>
<protein>
    <submittedName>
        <fullName evidence="1">Uncharacterized protein</fullName>
    </submittedName>
</protein>
<gene>
    <name evidence="1" type="ORF">BHQ10_000053</name>
</gene>
<evidence type="ECO:0000313" key="2">
    <source>
        <dbReference type="Proteomes" id="UP000249363"/>
    </source>
</evidence>
<name>A0A364KKH2_TALAM</name>
<organism evidence="1 2">
    <name type="scientific">Talaromyces amestolkiae</name>
    <dbReference type="NCBI Taxonomy" id="1196081"/>
    <lineage>
        <taxon>Eukaryota</taxon>
        <taxon>Fungi</taxon>
        <taxon>Dikarya</taxon>
        <taxon>Ascomycota</taxon>
        <taxon>Pezizomycotina</taxon>
        <taxon>Eurotiomycetes</taxon>
        <taxon>Eurotiomycetidae</taxon>
        <taxon>Eurotiales</taxon>
        <taxon>Trichocomaceae</taxon>
        <taxon>Talaromyces</taxon>
        <taxon>Talaromyces sect. Talaromyces</taxon>
    </lineage>
</organism>
<dbReference type="Proteomes" id="UP000249363">
    <property type="component" value="Unassembled WGS sequence"/>
</dbReference>
<sequence length="148" mass="16604">MALSQRIPILLCGKKLSNGIQVTELLKPEFEVIQFINSFDYAKSEFANLLSGQAPKTPSSNAIGTHDYTQPLRAVMFGRGYSYDQVSELYELFKGKSSRPIAWIAGDPDFKLPPELPPDYAVVAAENTKRAFKRWEDAGGKREEIVLY</sequence>
<accession>A0A364KKH2</accession>
<proteinExistence type="predicted"/>
<comment type="caution">
    <text evidence="1">The sequence shown here is derived from an EMBL/GenBank/DDBJ whole genome shotgun (WGS) entry which is preliminary data.</text>
</comment>
<reference evidence="1 2" key="1">
    <citation type="journal article" date="2017" name="Biotechnol. Biofuels">
        <title>Differential beta-glucosidase expression as a function of carbon source availability in Talaromyces amestolkiae: a genomic and proteomic approach.</title>
        <authorList>
            <person name="de Eugenio L.I."/>
            <person name="Mendez-Liter J.A."/>
            <person name="Nieto-Dominguez M."/>
            <person name="Alonso L."/>
            <person name="Gil-Munoz J."/>
            <person name="Barriuso J."/>
            <person name="Prieto A."/>
            <person name="Martinez M.J."/>
        </authorList>
    </citation>
    <scope>NUCLEOTIDE SEQUENCE [LARGE SCALE GENOMIC DNA]</scope>
    <source>
        <strain evidence="1 2">CIB</strain>
    </source>
</reference>
<keyword evidence="2" id="KW-1185">Reference proteome</keyword>
<dbReference type="EMBL" id="MIKG01000001">
    <property type="protein sequence ID" value="RAO64041.1"/>
    <property type="molecule type" value="Genomic_DNA"/>
</dbReference>
<dbReference type="OrthoDB" id="4217677at2759"/>
<dbReference type="RefSeq" id="XP_040728558.1">
    <property type="nucleotide sequence ID" value="XM_040877760.1"/>
</dbReference>
<evidence type="ECO:0000313" key="1">
    <source>
        <dbReference type="EMBL" id="RAO64041.1"/>
    </source>
</evidence>